<keyword evidence="4" id="KW-1185">Reference proteome</keyword>
<dbReference type="CDD" id="cd18186">
    <property type="entry name" value="BTB_POZ_ZBTB_KLHL-like"/>
    <property type="match status" value="1"/>
</dbReference>
<reference evidence="3" key="1">
    <citation type="submission" date="2023-06" db="EMBL/GenBank/DDBJ databases">
        <title>Genome-scale phylogeny and comparative genomics of the fungal order Sordariales.</title>
        <authorList>
            <consortium name="Lawrence Berkeley National Laboratory"/>
            <person name="Hensen N."/>
            <person name="Bonometti L."/>
            <person name="Westerberg I."/>
            <person name="Brannstrom I.O."/>
            <person name="Guillou S."/>
            <person name="Cros-Aarteil S."/>
            <person name="Calhoun S."/>
            <person name="Haridas S."/>
            <person name="Kuo A."/>
            <person name="Mondo S."/>
            <person name="Pangilinan J."/>
            <person name="Riley R."/>
            <person name="LaButti K."/>
            <person name="Andreopoulos B."/>
            <person name="Lipzen A."/>
            <person name="Chen C."/>
            <person name="Yanf M."/>
            <person name="Daum C."/>
            <person name="Ng V."/>
            <person name="Clum A."/>
            <person name="Steindorff A."/>
            <person name="Ohm R."/>
            <person name="Martin F."/>
            <person name="Silar P."/>
            <person name="Natvig D."/>
            <person name="Lalanne C."/>
            <person name="Gautier V."/>
            <person name="Ament-velasquez S.L."/>
            <person name="Kruys A."/>
            <person name="Hutchinson M.I."/>
            <person name="Powell A.J."/>
            <person name="Barry K."/>
            <person name="Miller A.N."/>
            <person name="Grigoriev I.V."/>
            <person name="Debuchy R."/>
            <person name="Gladieux P."/>
            <person name="Thoren M.H."/>
            <person name="Johannesson H."/>
        </authorList>
    </citation>
    <scope>NUCLEOTIDE SEQUENCE</scope>
    <source>
        <strain evidence="3">SMH3187-1</strain>
    </source>
</reference>
<feature type="compositionally biased region" description="Gly residues" evidence="1">
    <location>
        <begin position="78"/>
        <end position="89"/>
    </location>
</feature>
<dbReference type="AlphaFoldDB" id="A0AA40K957"/>
<feature type="domain" description="BTB" evidence="2">
    <location>
        <begin position="210"/>
        <end position="277"/>
    </location>
</feature>
<dbReference type="InterPro" id="IPR011333">
    <property type="entry name" value="SKP1/BTB/POZ_sf"/>
</dbReference>
<feature type="region of interest" description="Disordered" evidence="1">
    <location>
        <begin position="144"/>
        <end position="192"/>
    </location>
</feature>
<gene>
    <name evidence="3" type="ORF">B0T18DRAFT_428483</name>
</gene>
<name>A0AA40K957_9PEZI</name>
<evidence type="ECO:0000259" key="2">
    <source>
        <dbReference type="PROSITE" id="PS50097"/>
    </source>
</evidence>
<evidence type="ECO:0000313" key="3">
    <source>
        <dbReference type="EMBL" id="KAK0750553.1"/>
    </source>
</evidence>
<organism evidence="3 4">
    <name type="scientific">Schizothecium vesticola</name>
    <dbReference type="NCBI Taxonomy" id="314040"/>
    <lineage>
        <taxon>Eukaryota</taxon>
        <taxon>Fungi</taxon>
        <taxon>Dikarya</taxon>
        <taxon>Ascomycota</taxon>
        <taxon>Pezizomycotina</taxon>
        <taxon>Sordariomycetes</taxon>
        <taxon>Sordariomycetidae</taxon>
        <taxon>Sordariales</taxon>
        <taxon>Schizotheciaceae</taxon>
        <taxon>Schizothecium</taxon>
    </lineage>
</organism>
<evidence type="ECO:0000313" key="4">
    <source>
        <dbReference type="Proteomes" id="UP001172155"/>
    </source>
</evidence>
<protein>
    <recommendedName>
        <fullName evidence="2">BTB domain-containing protein</fullName>
    </recommendedName>
</protein>
<dbReference type="EMBL" id="JAUKUD010000003">
    <property type="protein sequence ID" value="KAK0750553.1"/>
    <property type="molecule type" value="Genomic_DNA"/>
</dbReference>
<evidence type="ECO:0000256" key="1">
    <source>
        <dbReference type="SAM" id="MobiDB-lite"/>
    </source>
</evidence>
<feature type="compositionally biased region" description="Low complexity" evidence="1">
    <location>
        <begin position="90"/>
        <end position="106"/>
    </location>
</feature>
<dbReference type="InterPro" id="IPR000210">
    <property type="entry name" value="BTB/POZ_dom"/>
</dbReference>
<dbReference type="Gene3D" id="3.30.710.10">
    <property type="entry name" value="Potassium Channel Kv1.1, Chain A"/>
    <property type="match status" value="1"/>
</dbReference>
<feature type="compositionally biased region" description="Low complexity" evidence="1">
    <location>
        <begin position="152"/>
        <end position="163"/>
    </location>
</feature>
<feature type="region of interest" description="Disordered" evidence="1">
    <location>
        <begin position="1"/>
        <end position="21"/>
    </location>
</feature>
<proteinExistence type="predicted"/>
<accession>A0AA40K957</accession>
<dbReference type="PROSITE" id="PS50097">
    <property type="entry name" value="BTB"/>
    <property type="match status" value="1"/>
</dbReference>
<dbReference type="SUPFAM" id="SSF54695">
    <property type="entry name" value="POZ domain"/>
    <property type="match status" value="1"/>
</dbReference>
<dbReference type="Proteomes" id="UP001172155">
    <property type="component" value="Unassembled WGS sequence"/>
</dbReference>
<dbReference type="Pfam" id="PF00651">
    <property type="entry name" value="BTB"/>
    <property type="match status" value="1"/>
</dbReference>
<sequence>MAQINNANKVKDEPTDNGAPIQPAANIFPPANNQIAYRRLHAVVVHGSPGHGGIPRGCAARGGSAAARGFLGHGGIPRGGVARGDGSSAGGVSTSGAAPARGGSAAARGGVVKARRAGAGNLGALNAAPRALDAVASAVGLATPSPGPAPASAPVSGSTTSAAETGKKPRKQRASTATQGPQPKPFAVTSNQERRFTGGDLSLLESGAFYDALIVSKGHQWKVHKTILCPRSAWFREAFGTPTEDGCPPVANLHNFEVRDIDILLRFIYAGSLDEAQFDPRAPHASFEQYARLFHLATTFALRELTNDAKTLLGRFCDRHLQTLCAYDPATSGRNGHLADSPRTPPFTPPDIETDLQLLLAAFCYGGRTRLFTFPDFRDLAYTCPAFGNTIFKLMLPGMPASEYAPVAVCVTASGVDHTHRSQHPDRCAHCDRTFADSARRRKAMFNPFEANVRASTYCATCVEKNQGQEAPLWRMEAEPAKV</sequence>
<feature type="region of interest" description="Disordered" evidence="1">
    <location>
        <begin position="78"/>
        <end position="106"/>
    </location>
</feature>
<comment type="caution">
    <text evidence="3">The sequence shown here is derived from an EMBL/GenBank/DDBJ whole genome shotgun (WGS) entry which is preliminary data.</text>
</comment>